<reference evidence="2 3" key="1">
    <citation type="submission" date="2018-09" db="EMBL/GenBank/DDBJ databases">
        <title>Gemmobacter lutimaris sp. nov., a marine bacterium isolated from tidal flat.</title>
        <authorList>
            <person name="Lee D.W."/>
            <person name="Yoo Y."/>
            <person name="Kim J.-J."/>
            <person name="Kim B.S."/>
        </authorList>
    </citation>
    <scope>NUCLEOTIDE SEQUENCE [LARGE SCALE GENOMIC DNA]</scope>
    <source>
        <strain evidence="2 3">YJ-T1-11</strain>
    </source>
</reference>
<name>A0A398BJS6_9RHOB</name>
<evidence type="ECO:0000313" key="2">
    <source>
        <dbReference type="EMBL" id="RID89924.1"/>
    </source>
</evidence>
<keyword evidence="3" id="KW-1185">Reference proteome</keyword>
<feature type="transmembrane region" description="Helical" evidence="1">
    <location>
        <begin position="50"/>
        <end position="69"/>
    </location>
</feature>
<feature type="transmembrane region" description="Helical" evidence="1">
    <location>
        <begin position="81"/>
        <end position="104"/>
    </location>
</feature>
<dbReference type="Proteomes" id="UP000266649">
    <property type="component" value="Unassembled WGS sequence"/>
</dbReference>
<accession>A0A398BJS6</accession>
<gene>
    <name evidence="2" type="ORF">D2N39_20885</name>
</gene>
<comment type="caution">
    <text evidence="2">The sequence shown here is derived from an EMBL/GenBank/DDBJ whole genome shotgun (WGS) entry which is preliminary data.</text>
</comment>
<keyword evidence="1" id="KW-0472">Membrane</keyword>
<evidence type="ECO:0000256" key="1">
    <source>
        <dbReference type="SAM" id="Phobius"/>
    </source>
</evidence>
<dbReference type="AlphaFoldDB" id="A0A398BJS6"/>
<protein>
    <submittedName>
        <fullName evidence="2">Uncharacterized protein</fullName>
    </submittedName>
</protein>
<sequence length="105" mass="10999">MLARLSGVLAGCAAALILGVFCVVVADVLVLPEGTRAASNAPPGPPKGLVFLFSTAFLPGFAAFLLYPVTLHRRRRGLTAAVELEILIILAACFTLWMGFVLAAM</sequence>
<keyword evidence="1" id="KW-1133">Transmembrane helix</keyword>
<organism evidence="2 3">
    <name type="scientific">Gemmobacter lutimaris</name>
    <dbReference type="NCBI Taxonomy" id="2306023"/>
    <lineage>
        <taxon>Bacteria</taxon>
        <taxon>Pseudomonadati</taxon>
        <taxon>Pseudomonadota</taxon>
        <taxon>Alphaproteobacteria</taxon>
        <taxon>Rhodobacterales</taxon>
        <taxon>Paracoccaceae</taxon>
        <taxon>Gemmobacter</taxon>
    </lineage>
</organism>
<evidence type="ECO:0000313" key="3">
    <source>
        <dbReference type="Proteomes" id="UP000266649"/>
    </source>
</evidence>
<proteinExistence type="predicted"/>
<dbReference type="OrthoDB" id="9890907at2"/>
<dbReference type="RefSeq" id="WP_108129905.1">
    <property type="nucleotide sequence ID" value="NZ_QXXQ01000021.1"/>
</dbReference>
<keyword evidence="1" id="KW-0812">Transmembrane</keyword>
<dbReference type="EMBL" id="QXXQ01000021">
    <property type="protein sequence ID" value="RID89924.1"/>
    <property type="molecule type" value="Genomic_DNA"/>
</dbReference>